<feature type="region of interest" description="Disordered" evidence="1">
    <location>
        <begin position="1"/>
        <end position="224"/>
    </location>
</feature>
<dbReference type="AlphaFoldDB" id="Q8N1R6"/>
<feature type="compositionally biased region" description="Low complexity" evidence="1">
    <location>
        <begin position="169"/>
        <end position="198"/>
    </location>
</feature>
<evidence type="ECO:0000256" key="1">
    <source>
        <dbReference type="SAM" id="MobiDB-lite"/>
    </source>
</evidence>
<feature type="compositionally biased region" description="Low complexity" evidence="1">
    <location>
        <begin position="142"/>
        <end position="151"/>
    </location>
</feature>
<accession>Q8N1R6</accession>
<reference evidence="2" key="1">
    <citation type="journal article" date="2004" name="Nat. Genet.">
        <title>Complete sequencing and characterization of 21,243 full-length human cDNAs.</title>
        <authorList>
            <person name="Ota T."/>
            <person name="Suzuki Y."/>
            <person name="Nishikawa T."/>
            <person name="Otsuki T."/>
            <person name="Sugiyama T."/>
            <person name="Irie R."/>
            <person name="Wakamatsu A."/>
            <person name="Hayashi K."/>
            <person name="Sato H."/>
            <person name="Nagai K."/>
            <person name="Kimura K."/>
            <person name="Makita H."/>
            <person name="Sekine M."/>
            <person name="Obayashi M."/>
            <person name="Nishi T."/>
            <person name="Shibahara T."/>
            <person name="Tanaka T."/>
            <person name="Ishii S."/>
            <person name="Yamamoto J."/>
            <person name="Saito K."/>
            <person name="Kawai Y."/>
            <person name="Isono Y."/>
            <person name="Nakamura Y."/>
            <person name="Nagahari K."/>
            <person name="Murakami K."/>
            <person name="Yasuda T."/>
            <person name="Iwayanagi T."/>
            <person name="Wagatsuma M."/>
            <person name="Shiratori A."/>
            <person name="Sudo H."/>
            <person name="Hosoiri T."/>
            <person name="Kaku Y."/>
            <person name="Kodaira H."/>
            <person name="Kondo H."/>
            <person name="Sugawara M."/>
            <person name="Takahashi M."/>
            <person name="Kanda K."/>
            <person name="Yokoi T."/>
            <person name="Furuya T."/>
            <person name="Kikkawa E."/>
            <person name="Omura Y."/>
            <person name="Abe K."/>
            <person name="Kamihara K."/>
            <person name="Katsuta N."/>
            <person name="Sato K."/>
            <person name="Tanikawa M."/>
            <person name="Yamazaki M."/>
            <person name="Ninomiya K."/>
            <person name="Ishibashi T."/>
            <person name="Yamashita H."/>
            <person name="Murakawa K."/>
            <person name="Fujimori K."/>
            <person name="Tanai H."/>
            <person name="Kimata M."/>
            <person name="Watanabe M."/>
            <person name="Hiraoka S."/>
            <person name="Chiba Y."/>
            <person name="Ishida S."/>
            <person name="Ono Y."/>
            <person name="Takiguchi S."/>
            <person name="Watanabe S."/>
            <person name="Yosida M."/>
            <person name="Hotuta T."/>
            <person name="Kusano J."/>
            <person name="Kanehori K."/>
            <person name="Takahashi-Fujii A."/>
            <person name="Hara H."/>
            <person name="Tanase T."/>
            <person name="Nomura Y."/>
            <person name="Togiya S."/>
            <person name="Komai F."/>
            <person name="Hara R."/>
            <person name="Takeuchi K."/>
            <person name="Arita M."/>
            <person name="Imose N."/>
            <person name="Musashino K."/>
            <person name="Yuuki H."/>
            <person name="Oshima A."/>
            <person name="Sasaki N."/>
            <person name="Aotsuka S."/>
            <person name="Yoshikawa Y."/>
            <person name="Matsunawa H."/>
            <person name="Ichihara T."/>
            <person name="Shiohata N."/>
            <person name="Sano S."/>
            <person name="Moriya S."/>
            <person name="Momiyama H."/>
            <person name="Satoh N."/>
            <person name="Takami S."/>
            <person name="Terashima Y."/>
            <person name="Suzuki O."/>
            <person name="Nakagawa S."/>
            <person name="Senoh A."/>
            <person name="Mizoguchi H."/>
            <person name="Goto Y."/>
            <person name="Shimizu F."/>
            <person name="Wakebe H."/>
            <person name="Hishigaki H."/>
            <person name="Watanabe T."/>
            <person name="Sugiyama A."/>
            <person name="Takemoto M."/>
            <person name="Kawakami B."/>
            <person name="Yamazaki M."/>
            <person name="Watanabe K."/>
            <person name="Kumagai A."/>
            <person name="Itakura S."/>
            <person name="Fukuzumi Y."/>
            <person name="Fujimori Y."/>
            <person name="Komiyama M."/>
            <person name="Tashiro H."/>
            <person name="Tanigami A."/>
            <person name="Fujiwara T."/>
            <person name="Ono T."/>
            <person name="Yamada K."/>
            <person name="Fujii Y."/>
            <person name="Ozaki K."/>
            <person name="Hirao M."/>
            <person name="Ohmori Y."/>
            <person name="Kawabata A."/>
            <person name="Hikiji T."/>
            <person name="Kobatake N."/>
            <person name="Inagaki H."/>
            <person name="Ikema Y."/>
            <person name="Okamoto S."/>
            <person name="Okitani R."/>
            <person name="Kawakami T."/>
            <person name="Noguchi S."/>
            <person name="Itoh T."/>
            <person name="Shigeta K."/>
            <person name="Senba T."/>
            <person name="Matsumura K."/>
            <person name="Nakajima Y."/>
            <person name="Mizuno T."/>
            <person name="Morinaga M."/>
            <person name="Sasaki M."/>
            <person name="Togashi T."/>
            <person name="Oyama M."/>
            <person name="Hata H."/>
            <person name="Watanabe M."/>
            <person name="Komatsu T."/>
            <person name="Mizushima-Sugano J."/>
            <person name="Satoh T."/>
            <person name="Shirai Y."/>
            <person name="Takahashi Y."/>
            <person name="Nakagawa K."/>
            <person name="Okumura K."/>
            <person name="Nagase T."/>
            <person name="Nomura N."/>
            <person name="Kikuchi H."/>
            <person name="Masuho Y."/>
            <person name="Yamashita R."/>
            <person name="Nakai K."/>
            <person name="Yada T."/>
            <person name="Nakamura Y."/>
            <person name="Ohara O."/>
            <person name="Isogai T."/>
            <person name="Sugano S."/>
        </authorList>
    </citation>
    <scope>NUCLEOTIDE SEQUENCE</scope>
    <source>
        <tissue evidence="2">Tongue</tissue>
    </source>
</reference>
<protein>
    <submittedName>
        <fullName evidence="2">cDNA FLJ37941 fis, clone CTONG2008269</fullName>
    </submittedName>
</protein>
<sequence length="273" mass="27773">MQTRPCSWCARSPLSRPARLHARRVPGPQEGPRIQLRPNSKPAVGEHLSQTGSGDRAEQTDPTSAPRRPRALLPSSALGPPFPGHRAGSAAPGTRTGSGPAPPSAPLSPRTEAPITQAAPSRRRAVPGGLRPLPTPPRRPHGAPAPRAGCPSAALPPREPAEAVSGRVPASSGGPYSASAAESNATTTAPATAVPAPARVTIPGPNGIDLTSSASPDCPTARTQGHRAAFRIPSCPRAVAGNTAIGSVFRFPDRLRAAVGSGIPTRSITPGSR</sequence>
<name>Q8N1R6_HUMAN</name>
<organism evidence="2">
    <name type="scientific">Homo sapiens</name>
    <name type="common">Human</name>
    <dbReference type="NCBI Taxonomy" id="9606"/>
    <lineage>
        <taxon>Eukaryota</taxon>
        <taxon>Metazoa</taxon>
        <taxon>Chordata</taxon>
        <taxon>Craniata</taxon>
        <taxon>Vertebrata</taxon>
        <taxon>Euteleostomi</taxon>
        <taxon>Mammalia</taxon>
        <taxon>Eutheria</taxon>
        <taxon>Euarchontoglires</taxon>
        <taxon>Primates</taxon>
        <taxon>Haplorrhini</taxon>
        <taxon>Catarrhini</taxon>
        <taxon>Hominidae</taxon>
        <taxon>Homo</taxon>
    </lineage>
</organism>
<proteinExistence type="evidence at transcript level"/>
<dbReference type="EMBL" id="AK095260">
    <property type="protein sequence ID" value="BAC04513.1"/>
    <property type="molecule type" value="mRNA"/>
</dbReference>
<evidence type="ECO:0000313" key="2">
    <source>
        <dbReference type="EMBL" id="BAC04513.1"/>
    </source>
</evidence>
<dbReference type="PhylomeDB" id="Q8N1R6"/>